<organism evidence="2">
    <name type="scientific">Sipha flava</name>
    <name type="common">yellow sugarcane aphid</name>
    <dbReference type="NCBI Taxonomy" id="143950"/>
    <lineage>
        <taxon>Eukaryota</taxon>
        <taxon>Metazoa</taxon>
        <taxon>Ecdysozoa</taxon>
        <taxon>Arthropoda</taxon>
        <taxon>Hexapoda</taxon>
        <taxon>Insecta</taxon>
        <taxon>Pterygota</taxon>
        <taxon>Neoptera</taxon>
        <taxon>Paraneoptera</taxon>
        <taxon>Hemiptera</taxon>
        <taxon>Sternorrhyncha</taxon>
        <taxon>Aphidomorpha</taxon>
        <taxon>Aphidoidea</taxon>
        <taxon>Aphididae</taxon>
        <taxon>Sipha</taxon>
    </lineage>
</organism>
<feature type="transmembrane region" description="Helical" evidence="1">
    <location>
        <begin position="21"/>
        <end position="40"/>
    </location>
</feature>
<keyword evidence="1" id="KW-0812">Transmembrane</keyword>
<keyword evidence="1" id="KW-0472">Membrane</keyword>
<gene>
    <name evidence="2" type="ORF">g.3339</name>
</gene>
<sequence length="105" mass="12825">MQYKLMIPLNISTLQKRRKAKLNLILLTTMFFGVTITSSIRKYENQKIIRIYRCIIFVDLIKNEIIADIKYNILWLKYKMIRFIKLKQCCIKEFMCWISHEQKMI</sequence>
<protein>
    <recommendedName>
        <fullName evidence="3">Transmembrane protein</fullName>
    </recommendedName>
</protein>
<evidence type="ECO:0000313" key="2">
    <source>
        <dbReference type="EMBL" id="MBY85653.1"/>
    </source>
</evidence>
<keyword evidence="1" id="KW-1133">Transmembrane helix</keyword>
<name>A0A2S2R6V6_9HEMI</name>
<proteinExistence type="predicted"/>
<evidence type="ECO:0000256" key="1">
    <source>
        <dbReference type="SAM" id="Phobius"/>
    </source>
</evidence>
<accession>A0A2S2R6V6</accession>
<reference evidence="2" key="1">
    <citation type="submission" date="2018-04" db="EMBL/GenBank/DDBJ databases">
        <title>Transcriptome assembly of Sipha flava.</title>
        <authorList>
            <person name="Scully E.D."/>
            <person name="Geib S.M."/>
            <person name="Palmer N.A."/>
            <person name="Koch K."/>
            <person name="Bradshaw J."/>
            <person name="Heng-Moss T."/>
            <person name="Sarath G."/>
        </authorList>
    </citation>
    <scope>NUCLEOTIDE SEQUENCE</scope>
</reference>
<dbReference type="AlphaFoldDB" id="A0A2S2R6V6"/>
<evidence type="ECO:0008006" key="3">
    <source>
        <dbReference type="Google" id="ProtNLM"/>
    </source>
</evidence>
<dbReference type="EMBL" id="GGMS01016450">
    <property type="protein sequence ID" value="MBY85653.1"/>
    <property type="molecule type" value="Transcribed_RNA"/>
</dbReference>